<proteinExistence type="predicted"/>
<protein>
    <recommendedName>
        <fullName evidence="3">Ferrochelatase</fullName>
    </recommendedName>
</protein>
<dbReference type="PATRIC" id="fig|1172190.3.peg.96"/>
<comment type="caution">
    <text evidence="1">The sequence shown here is derived from an EMBL/GenBank/DDBJ whole genome shotgun (WGS) entry which is preliminary data.</text>
</comment>
<dbReference type="EMBL" id="AUPZ01000002">
    <property type="protein sequence ID" value="EQB40309.1"/>
    <property type="molecule type" value="Genomic_DNA"/>
</dbReference>
<evidence type="ECO:0000313" key="2">
    <source>
        <dbReference type="Proteomes" id="UP000015520"/>
    </source>
</evidence>
<evidence type="ECO:0008006" key="3">
    <source>
        <dbReference type="Google" id="ProtNLM"/>
    </source>
</evidence>
<reference evidence="1 2" key="1">
    <citation type="submission" date="2013-07" db="EMBL/GenBank/DDBJ databases">
        <title>Sulfurimonas hongkongensis AST-10 Genome Sequencing.</title>
        <authorList>
            <person name="Cai L."/>
            <person name="Zhang T."/>
        </authorList>
    </citation>
    <scope>NUCLEOTIDE SEQUENCE [LARGE SCALE GENOMIC DNA]</scope>
    <source>
        <strain evidence="1 2">AST-10</strain>
    </source>
</reference>
<gene>
    <name evidence="1" type="ORF">M947_00500</name>
</gene>
<dbReference type="AlphaFoldDB" id="T0KTI6"/>
<dbReference type="OrthoDB" id="5338390at2"/>
<name>T0KTI6_9BACT</name>
<organism evidence="1 2">
    <name type="scientific">Sulfurimonas hongkongensis</name>
    <dbReference type="NCBI Taxonomy" id="1172190"/>
    <lineage>
        <taxon>Bacteria</taxon>
        <taxon>Pseudomonadati</taxon>
        <taxon>Campylobacterota</taxon>
        <taxon>Epsilonproteobacteria</taxon>
        <taxon>Campylobacterales</taxon>
        <taxon>Sulfurimonadaceae</taxon>
        <taxon>Sulfurimonas</taxon>
    </lineage>
</organism>
<accession>T0KTI6</accession>
<dbReference type="Proteomes" id="UP000015520">
    <property type="component" value="Unassembled WGS sequence"/>
</dbReference>
<dbReference type="STRING" id="1172190.M947_00500"/>
<keyword evidence="2" id="KW-1185">Reference proteome</keyword>
<dbReference type="eggNOG" id="COG0770">
    <property type="taxonomic scope" value="Bacteria"/>
</dbReference>
<sequence length="330" mass="38565">MRLENFLALTHGVLINEPCVSSFENTIFQAHRVKRGDLFFAYNQEDIEVAVKSGAYGVVFDKQIEISDSEIAWIKVDDLDEAIKRLLRFRLIEKEVVAYECNEIVLKLALQVITQNSFLVAHGDMRSVFKSLWQVEERATILFCPALNSRDIFTNIRTLTKNTRESIQIMEQTLFETSFIYDNIFYERQLISPFFIPYLEELLHLYKSLKIDFRLRKFTQIEHFQALFTNKNFEIKEFGTSDKVLIFEQNTSIIESEIRFLNSSAPWAKIIIVIPDSLAISQDESTFKYKHQKEILGILGQNHFHFALIVGVDRSILEKKTPYHTQPTLF</sequence>
<dbReference type="RefSeq" id="WP_021286385.1">
    <property type="nucleotide sequence ID" value="NZ_AUPZ01000002.1"/>
</dbReference>
<evidence type="ECO:0000313" key="1">
    <source>
        <dbReference type="EMBL" id="EQB40309.1"/>
    </source>
</evidence>